<dbReference type="RefSeq" id="WP_323983751.1">
    <property type="nucleotide sequence ID" value="NZ_JAYKBW010000010.1"/>
</dbReference>
<keyword evidence="3" id="KW-1185">Reference proteome</keyword>
<name>A0ABU5ZD67_9FLAO</name>
<dbReference type="InterPro" id="IPR003540">
    <property type="entry name" value="ADP-ribosyltransferase"/>
</dbReference>
<gene>
    <name evidence="2" type="ORF">VJJ08_09120</name>
</gene>
<dbReference type="EMBL" id="JAYKBW010000010">
    <property type="protein sequence ID" value="MEB3075456.1"/>
    <property type="molecule type" value="Genomic_DNA"/>
</dbReference>
<proteinExistence type="predicted"/>
<dbReference type="Pfam" id="PF03496">
    <property type="entry name" value="ADPrib_exo_Tox"/>
    <property type="match status" value="1"/>
</dbReference>
<evidence type="ECO:0000313" key="3">
    <source>
        <dbReference type="Proteomes" id="UP001311730"/>
    </source>
</evidence>
<organism evidence="2 3">
    <name type="scientific">Capnocytophaga gingivalis</name>
    <dbReference type="NCBI Taxonomy" id="1017"/>
    <lineage>
        <taxon>Bacteria</taxon>
        <taxon>Pseudomonadati</taxon>
        <taxon>Bacteroidota</taxon>
        <taxon>Flavobacteriia</taxon>
        <taxon>Flavobacteriales</taxon>
        <taxon>Flavobacteriaceae</taxon>
        <taxon>Capnocytophaga</taxon>
    </lineage>
</organism>
<comment type="caution">
    <text evidence="2">The sequence shown here is derived from an EMBL/GenBank/DDBJ whole genome shotgun (WGS) entry which is preliminary data.</text>
</comment>
<evidence type="ECO:0000259" key="1">
    <source>
        <dbReference type="Pfam" id="PF03496"/>
    </source>
</evidence>
<evidence type="ECO:0000313" key="2">
    <source>
        <dbReference type="EMBL" id="MEB3075456.1"/>
    </source>
</evidence>
<feature type="domain" description="ADP ribosyltransferase" evidence="1">
    <location>
        <begin position="12"/>
        <end position="162"/>
    </location>
</feature>
<dbReference type="Gene3D" id="3.90.176.10">
    <property type="entry name" value="Toxin ADP-ribosyltransferase, Chain A, domain 1"/>
    <property type="match status" value="1"/>
</dbReference>
<dbReference type="Proteomes" id="UP001311730">
    <property type="component" value="Unassembled WGS sequence"/>
</dbReference>
<accession>A0ABU5ZD67</accession>
<dbReference type="SUPFAM" id="SSF56399">
    <property type="entry name" value="ADP-ribosylation"/>
    <property type="match status" value="1"/>
</dbReference>
<reference evidence="2 3" key="1">
    <citation type="submission" date="2023-12" db="EMBL/GenBank/DDBJ databases">
        <title>Genomic sequences of Capnocytophaga and Parvimonas strains.</title>
        <authorList>
            <person name="Watt R.M."/>
            <person name="Wang M."/>
            <person name="Yang T."/>
            <person name="Tong W.M."/>
        </authorList>
    </citation>
    <scope>NUCLEOTIDE SEQUENCE [LARGE SCALE GENOMIC DNA]</scope>
    <source>
        <strain evidence="2 3">CCUG 13096</strain>
    </source>
</reference>
<dbReference type="PROSITE" id="PS51996">
    <property type="entry name" value="TR_MART"/>
    <property type="match status" value="1"/>
</dbReference>
<protein>
    <submittedName>
        <fullName evidence="2">ADP-ribosyltransferase</fullName>
    </submittedName>
</protein>
<sequence>MYNDFVTGKVARKFTKELSLEEEAVLRFYTTKEGYKNFNRALRGEIPITDFYLSQKNLMNQALKKLPTSNHNNSLLYRIEDLSEDKISKLYVQGSLIKTKGFTSATYLEDAIIEAMRNRPYTVLIRIEGREGKLIEELSTLPFEKEILFKSETIFKVEKVGFSPNPEDYMIPIKTIWLKEL</sequence>